<dbReference type="OrthoDB" id="5513805at2"/>
<sequence>MAVGKGRWFIGVGLLIGWLGMGCGSSAPDNREEEPSTRPESVDPGGSDAGTTVMEEAAPSTEVDGGIADAGEPGPQEEADAGTADAGPLPEPEPSDCDALPSVVPEAPPEGRLVEHEGYRYLNCGATASDGRGAVVVSWTHYSYNPIDIEAYGPGGDGWRQTFGSDTFEPYGQANGFLSFSLSNQYSLSYLDSRTWQLTHYPREPHDLMKSAAAPRGGLRAIFLDGTLKAYGPTGETLWSTPVPLSGPLRAMGVDARGHTLLVTVGYPEDGSEQVPVHGLWVDASGQPGTPFLALAQAPVPSWDTTYEFVAQAEQGLFLGITYNGARTWTAFAPLESQTHAPPAWLAINAEQPLLRLPNGKGYIRWSRPLACQHEAEFLSASGRSCGKTRFPAMPPDRIGRCGSMSMGSDGTVIETFPRDQYYWDPEASNPYYCRVRWWPALFKPWTQPE</sequence>
<evidence type="ECO:0008006" key="4">
    <source>
        <dbReference type="Google" id="ProtNLM"/>
    </source>
</evidence>
<feature type="compositionally biased region" description="Basic and acidic residues" evidence="1">
    <location>
        <begin position="29"/>
        <end position="41"/>
    </location>
</feature>
<evidence type="ECO:0000256" key="1">
    <source>
        <dbReference type="SAM" id="MobiDB-lite"/>
    </source>
</evidence>
<keyword evidence="3" id="KW-1185">Reference proteome</keyword>
<dbReference type="RefSeq" id="WP_120626025.1">
    <property type="nucleotide sequence ID" value="NZ_RAWG01000084.1"/>
</dbReference>
<reference evidence="3" key="1">
    <citation type="submission" date="2018-09" db="EMBL/GenBank/DDBJ databases">
        <authorList>
            <person name="Livingstone P.G."/>
            <person name="Whitworth D.E."/>
        </authorList>
    </citation>
    <scope>NUCLEOTIDE SEQUENCE [LARGE SCALE GENOMIC DNA]</scope>
    <source>
        <strain evidence="3">CA040B</strain>
    </source>
</reference>
<dbReference type="EMBL" id="RAWG01000084">
    <property type="protein sequence ID" value="RKH42580.1"/>
    <property type="molecule type" value="Genomic_DNA"/>
</dbReference>
<dbReference type="PROSITE" id="PS51257">
    <property type="entry name" value="PROKAR_LIPOPROTEIN"/>
    <property type="match status" value="1"/>
</dbReference>
<dbReference type="AlphaFoldDB" id="A0A3A8NGS8"/>
<name>A0A3A8NGS8_9BACT</name>
<dbReference type="Proteomes" id="UP000273405">
    <property type="component" value="Unassembled WGS sequence"/>
</dbReference>
<gene>
    <name evidence="2" type="ORF">D7X12_15350</name>
</gene>
<protein>
    <recommendedName>
        <fullName evidence="4">Exo-alpha-sialidase</fullName>
    </recommendedName>
</protein>
<evidence type="ECO:0000313" key="2">
    <source>
        <dbReference type="EMBL" id="RKH42580.1"/>
    </source>
</evidence>
<proteinExistence type="predicted"/>
<accession>A0A3A8NGS8</accession>
<comment type="caution">
    <text evidence="2">The sequence shown here is derived from an EMBL/GenBank/DDBJ whole genome shotgun (WGS) entry which is preliminary data.</text>
</comment>
<organism evidence="2 3">
    <name type="scientific">Corallococcus sicarius</name>
    <dbReference type="NCBI Taxonomy" id="2316726"/>
    <lineage>
        <taxon>Bacteria</taxon>
        <taxon>Pseudomonadati</taxon>
        <taxon>Myxococcota</taxon>
        <taxon>Myxococcia</taxon>
        <taxon>Myxococcales</taxon>
        <taxon>Cystobacterineae</taxon>
        <taxon>Myxococcaceae</taxon>
        <taxon>Corallococcus</taxon>
    </lineage>
</organism>
<evidence type="ECO:0000313" key="3">
    <source>
        <dbReference type="Proteomes" id="UP000273405"/>
    </source>
</evidence>
<feature type="region of interest" description="Disordered" evidence="1">
    <location>
        <begin position="25"/>
        <end position="109"/>
    </location>
</feature>